<protein>
    <submittedName>
        <fullName evidence="1">Chromosome 10 SCAF15019, whole genome shotgun sequence</fullName>
    </submittedName>
</protein>
<name>Q4RLV6_TETNG</name>
<sequence length="102" mass="11013">MGRCGDSWGLMSGPLQIPYMGSSIFHMTGFPIMRALSAGPGVTQRVHRMNSQAGSDVELEDRPSRACAAAPQPSGYVTLIMSQLQEPHRPPSRTQEIQLSAS</sequence>
<dbReference type="EMBL" id="CAAE01015019">
    <property type="protein sequence ID" value="CAG10626.1"/>
    <property type="molecule type" value="Genomic_DNA"/>
</dbReference>
<dbReference type="AlphaFoldDB" id="Q4RLV6"/>
<organism evidence="1">
    <name type="scientific">Tetraodon nigroviridis</name>
    <name type="common">Spotted green pufferfish</name>
    <name type="synonym">Chelonodon nigroviridis</name>
    <dbReference type="NCBI Taxonomy" id="99883"/>
    <lineage>
        <taxon>Eukaryota</taxon>
        <taxon>Metazoa</taxon>
        <taxon>Chordata</taxon>
        <taxon>Craniata</taxon>
        <taxon>Vertebrata</taxon>
        <taxon>Euteleostomi</taxon>
        <taxon>Actinopterygii</taxon>
        <taxon>Neopterygii</taxon>
        <taxon>Teleostei</taxon>
        <taxon>Neoteleostei</taxon>
        <taxon>Acanthomorphata</taxon>
        <taxon>Eupercaria</taxon>
        <taxon>Tetraodontiformes</taxon>
        <taxon>Tetradontoidea</taxon>
        <taxon>Tetraodontidae</taxon>
        <taxon>Tetraodon</taxon>
    </lineage>
</organism>
<accession>Q4RLV6</accession>
<dbReference type="KEGG" id="tng:GSTEN00032325G001"/>
<proteinExistence type="predicted"/>
<reference evidence="1" key="2">
    <citation type="submission" date="2004-02" db="EMBL/GenBank/DDBJ databases">
        <authorList>
            <consortium name="Genoscope"/>
            <consortium name="Whitehead Institute Centre for Genome Research"/>
        </authorList>
    </citation>
    <scope>NUCLEOTIDE SEQUENCE</scope>
</reference>
<dbReference type="OrthoDB" id="10402231at2759"/>
<reference evidence="1" key="1">
    <citation type="journal article" date="2004" name="Nature">
        <title>Genome duplication in the teleost fish Tetraodon nigroviridis reveals the early vertebrate proto-karyotype.</title>
        <authorList>
            <person name="Jaillon O."/>
            <person name="Aury J.-M."/>
            <person name="Brunet F."/>
            <person name="Petit J.-L."/>
            <person name="Stange-Thomann N."/>
            <person name="Mauceli E."/>
            <person name="Bouneau L."/>
            <person name="Fischer C."/>
            <person name="Ozouf-Costaz C."/>
            <person name="Bernot A."/>
            <person name="Nicaud S."/>
            <person name="Jaffe D."/>
            <person name="Fisher S."/>
            <person name="Lutfalla G."/>
            <person name="Dossat C."/>
            <person name="Segurens B."/>
            <person name="Dasilva C."/>
            <person name="Salanoubat M."/>
            <person name="Levy M."/>
            <person name="Boudet N."/>
            <person name="Castellano S."/>
            <person name="Anthouard V."/>
            <person name="Jubin C."/>
            <person name="Castelli V."/>
            <person name="Katinka M."/>
            <person name="Vacherie B."/>
            <person name="Biemont C."/>
            <person name="Skalli Z."/>
            <person name="Cattolico L."/>
            <person name="Poulain J."/>
            <person name="De Berardinis V."/>
            <person name="Cruaud C."/>
            <person name="Duprat S."/>
            <person name="Brottier P."/>
            <person name="Coutanceau J.-P."/>
            <person name="Gouzy J."/>
            <person name="Parra G."/>
            <person name="Lardier G."/>
            <person name="Chapple C."/>
            <person name="McKernan K.J."/>
            <person name="McEwan P."/>
            <person name="Bosak S."/>
            <person name="Kellis M."/>
            <person name="Volff J.-N."/>
            <person name="Guigo R."/>
            <person name="Zody M.C."/>
            <person name="Mesirov J."/>
            <person name="Lindblad-Toh K."/>
            <person name="Birren B."/>
            <person name="Nusbaum C."/>
            <person name="Kahn D."/>
            <person name="Robinson-Rechavi M."/>
            <person name="Laudet V."/>
            <person name="Schachter V."/>
            <person name="Quetier F."/>
            <person name="Saurin W."/>
            <person name="Scarpelli C."/>
            <person name="Wincker P."/>
            <person name="Lander E.S."/>
            <person name="Weissenbach J."/>
            <person name="Roest Crollius H."/>
        </authorList>
    </citation>
    <scope>NUCLEOTIDE SEQUENCE [LARGE SCALE GENOMIC DNA]</scope>
</reference>
<evidence type="ECO:0000313" key="1">
    <source>
        <dbReference type="EMBL" id="CAG10626.1"/>
    </source>
</evidence>
<gene>
    <name evidence="1" type="ORF">GSTENG00032325001</name>
</gene>